<accession>A0AAE3D3B9</accession>
<evidence type="ECO:0000256" key="2">
    <source>
        <dbReference type="SAM" id="SignalP"/>
    </source>
</evidence>
<dbReference type="NCBIfam" id="TIGR03979">
    <property type="entry name" value="His_Ser_Rich"/>
    <property type="match status" value="1"/>
</dbReference>
<dbReference type="RefSeq" id="WP_220230724.1">
    <property type="nucleotide sequence ID" value="NZ_JAICBX010000005.1"/>
</dbReference>
<protein>
    <submittedName>
        <fullName evidence="4">His-Xaa-Ser repeat protein HxsA</fullName>
    </submittedName>
</protein>
<keyword evidence="2" id="KW-0732">Signal</keyword>
<feature type="compositionally biased region" description="Basic residues" evidence="1">
    <location>
        <begin position="52"/>
        <end position="66"/>
    </location>
</feature>
<dbReference type="InterPro" id="IPR036365">
    <property type="entry name" value="PGBD-like_sf"/>
</dbReference>
<dbReference type="InterPro" id="IPR002477">
    <property type="entry name" value="Peptidoglycan-bd-like"/>
</dbReference>
<dbReference type="Gene3D" id="1.10.101.10">
    <property type="entry name" value="PGBD-like superfamily/PGBD"/>
    <property type="match status" value="1"/>
</dbReference>
<comment type="caution">
    <text evidence="4">The sequence shown here is derived from an EMBL/GenBank/DDBJ whole genome shotgun (WGS) entry which is preliminary data.</text>
</comment>
<feature type="chain" id="PRO_5041926104" evidence="2">
    <location>
        <begin position="24"/>
        <end position="174"/>
    </location>
</feature>
<feature type="domain" description="Peptidoglycan binding-like" evidence="3">
    <location>
        <begin position="116"/>
        <end position="167"/>
    </location>
</feature>
<evidence type="ECO:0000313" key="4">
    <source>
        <dbReference type="EMBL" id="MBW8639997.1"/>
    </source>
</evidence>
<dbReference type="AlphaFoldDB" id="A0AAE3D3B9"/>
<evidence type="ECO:0000256" key="1">
    <source>
        <dbReference type="SAM" id="MobiDB-lite"/>
    </source>
</evidence>
<sequence>MRKRVFAIPSLLAAGFVSPGAQAAIPDGAKSKQFDDPIIDQRLRLNHKYHLAAHRSHSSHRSHGSHRSSSGGGYSVPRTTTPVPQSDSTPPSSILPSTPKAAPKTLPGNTPKFRQIVMQVQLALQAFGYYNGTIDGIIGRESKAALASFQRDHGLKVTGTVTAEVLDVFGIKAE</sequence>
<feature type="compositionally biased region" description="Low complexity" evidence="1">
    <location>
        <begin position="86"/>
        <end position="99"/>
    </location>
</feature>
<feature type="signal peptide" evidence="2">
    <location>
        <begin position="1"/>
        <end position="23"/>
    </location>
</feature>
<dbReference type="Proteomes" id="UP001196509">
    <property type="component" value="Unassembled WGS sequence"/>
</dbReference>
<name>A0AAE3D3B9_9HYPH</name>
<evidence type="ECO:0000259" key="3">
    <source>
        <dbReference type="Pfam" id="PF01471"/>
    </source>
</evidence>
<dbReference type="InterPro" id="IPR023928">
    <property type="entry name" value="HxsA-like"/>
</dbReference>
<reference evidence="4" key="1">
    <citation type="submission" date="2021-08" db="EMBL/GenBank/DDBJ databases">
        <title>Hoeflea bacterium WL0058 sp. nov., isolated from the sediment.</title>
        <authorList>
            <person name="Wang L."/>
            <person name="Zhang D."/>
        </authorList>
    </citation>
    <scope>NUCLEOTIDE SEQUENCE</scope>
    <source>
        <strain evidence="4">WL0058</strain>
    </source>
</reference>
<evidence type="ECO:0000313" key="5">
    <source>
        <dbReference type="Proteomes" id="UP001196509"/>
    </source>
</evidence>
<dbReference type="InterPro" id="IPR036366">
    <property type="entry name" value="PGBDSf"/>
</dbReference>
<keyword evidence="5" id="KW-1185">Reference proteome</keyword>
<gene>
    <name evidence="4" type="primary">hxsA</name>
    <name evidence="4" type="ORF">K1W69_22570</name>
</gene>
<feature type="region of interest" description="Disordered" evidence="1">
    <location>
        <begin position="52"/>
        <end position="108"/>
    </location>
</feature>
<proteinExistence type="predicted"/>
<dbReference type="SUPFAM" id="SSF47090">
    <property type="entry name" value="PGBD-like"/>
    <property type="match status" value="1"/>
</dbReference>
<organism evidence="4 5">
    <name type="scientific">Flavimaribacter sediminis</name>
    <dbReference type="NCBI Taxonomy" id="2865987"/>
    <lineage>
        <taxon>Bacteria</taxon>
        <taxon>Pseudomonadati</taxon>
        <taxon>Pseudomonadota</taxon>
        <taxon>Alphaproteobacteria</taxon>
        <taxon>Hyphomicrobiales</taxon>
        <taxon>Rhizobiaceae</taxon>
        <taxon>Flavimaribacter</taxon>
    </lineage>
</organism>
<dbReference type="Pfam" id="PF01471">
    <property type="entry name" value="PG_binding_1"/>
    <property type="match status" value="1"/>
</dbReference>
<dbReference type="EMBL" id="JAICBX010000005">
    <property type="protein sequence ID" value="MBW8639997.1"/>
    <property type="molecule type" value="Genomic_DNA"/>
</dbReference>